<proteinExistence type="predicted"/>
<dbReference type="GO" id="GO:0033627">
    <property type="term" value="P:cell adhesion mediated by integrin"/>
    <property type="evidence" value="ECO:0007669"/>
    <property type="project" value="TreeGrafter"/>
</dbReference>
<evidence type="ECO:0000313" key="3">
    <source>
        <dbReference type="EnsemblMetazoa" id="XP_031786388"/>
    </source>
</evidence>
<dbReference type="PANTHER" id="PTHR23220">
    <property type="entry name" value="INTEGRIN ALPHA"/>
    <property type="match status" value="1"/>
</dbReference>
<dbReference type="PROSITE" id="PS51470">
    <property type="entry name" value="FG_GAP"/>
    <property type="match status" value="1"/>
</dbReference>
<name>A0A7M7QHK5_NASVI</name>
<dbReference type="AlphaFoldDB" id="A0A7M7QHK5"/>
<dbReference type="GO" id="GO:0098609">
    <property type="term" value="P:cell-cell adhesion"/>
    <property type="evidence" value="ECO:0007669"/>
    <property type="project" value="TreeGrafter"/>
</dbReference>
<dbReference type="PANTHER" id="PTHR23220:SF83">
    <property type="entry name" value="INTEGRIN ALPHA-PS3-RELATED"/>
    <property type="match status" value="1"/>
</dbReference>
<dbReference type="GO" id="GO:0005178">
    <property type="term" value="F:integrin binding"/>
    <property type="evidence" value="ECO:0007669"/>
    <property type="project" value="TreeGrafter"/>
</dbReference>
<dbReference type="SMR" id="A0A7M7QHK5"/>
<dbReference type="GeneID" id="107982032"/>
<keyword evidence="4" id="KW-1185">Reference proteome</keyword>
<dbReference type="Gene3D" id="2.130.10.130">
    <property type="entry name" value="Integrin alpha, N-terminal"/>
    <property type="match status" value="1"/>
</dbReference>
<accession>A0A7M7QHK5</accession>
<dbReference type="SUPFAM" id="SSF69318">
    <property type="entry name" value="Integrin alpha N-terminal domain"/>
    <property type="match status" value="1"/>
</dbReference>
<dbReference type="InterPro" id="IPR028994">
    <property type="entry name" value="Integrin_alpha_N"/>
</dbReference>
<dbReference type="RefSeq" id="XP_031786388.1">
    <property type="nucleotide sequence ID" value="XM_031930528.1"/>
</dbReference>
<feature type="signal peptide" evidence="2">
    <location>
        <begin position="1"/>
        <end position="20"/>
    </location>
</feature>
<dbReference type="SMART" id="SM00191">
    <property type="entry name" value="Int_alpha"/>
    <property type="match status" value="1"/>
</dbReference>
<evidence type="ECO:0000256" key="2">
    <source>
        <dbReference type="SAM" id="SignalP"/>
    </source>
</evidence>
<dbReference type="GO" id="GO:0009897">
    <property type="term" value="C:external side of plasma membrane"/>
    <property type="evidence" value="ECO:0007669"/>
    <property type="project" value="TreeGrafter"/>
</dbReference>
<reference evidence="3" key="1">
    <citation type="submission" date="2021-01" db="UniProtKB">
        <authorList>
            <consortium name="EnsemblMetazoa"/>
        </authorList>
    </citation>
    <scope>IDENTIFICATION</scope>
</reference>
<keyword evidence="2" id="KW-0732">Signal</keyword>
<dbReference type="GO" id="GO:0008305">
    <property type="term" value="C:integrin complex"/>
    <property type="evidence" value="ECO:0007669"/>
    <property type="project" value="TreeGrafter"/>
</dbReference>
<dbReference type="EnsemblMetazoa" id="XM_031930528">
    <property type="protein sequence ID" value="XP_031786388"/>
    <property type="gene ID" value="LOC107982032"/>
</dbReference>
<dbReference type="GO" id="GO:0007229">
    <property type="term" value="P:integrin-mediated signaling pathway"/>
    <property type="evidence" value="ECO:0007669"/>
    <property type="project" value="TreeGrafter"/>
</dbReference>
<dbReference type="Proteomes" id="UP000002358">
    <property type="component" value="Chromosome 4"/>
</dbReference>
<sequence>MLFLLALLSTLHLHHHQALGYNVDDKHPKIFSSEAAAGESYFGYSVALYAGGEDSVLLVGAPRANSSFFPGVFEPGAVYRCSPANGSCSEWLIDVSGERQVKDGSWLGASMDLRVPREDESTEARVAICAPRWKKETLYAPKRSYMNGMCFSSTMFVEEIFLAYFKELAMTLSPPILWNRYSMLKTTVKTFDHIFANLKIIHF</sequence>
<evidence type="ECO:0000313" key="4">
    <source>
        <dbReference type="Proteomes" id="UP000002358"/>
    </source>
</evidence>
<dbReference type="GO" id="GO:0007160">
    <property type="term" value="P:cell-matrix adhesion"/>
    <property type="evidence" value="ECO:0007669"/>
    <property type="project" value="TreeGrafter"/>
</dbReference>
<feature type="chain" id="PRO_5029820786" evidence="2">
    <location>
        <begin position="21"/>
        <end position="203"/>
    </location>
</feature>
<feature type="repeat" description="FG-GAP" evidence="1">
    <location>
        <begin position="29"/>
        <end position="90"/>
    </location>
</feature>
<dbReference type="KEGG" id="nvi:107982032"/>
<dbReference type="OrthoDB" id="5573735at2759"/>
<dbReference type="InParanoid" id="A0A7M7QHK5"/>
<dbReference type="InterPro" id="IPR013519">
    <property type="entry name" value="Int_alpha_beta-p"/>
</dbReference>
<protein>
    <submittedName>
        <fullName evidence="3">Uncharacterized protein</fullName>
    </submittedName>
</protein>
<organism evidence="3 4">
    <name type="scientific">Nasonia vitripennis</name>
    <name type="common">Parasitic wasp</name>
    <dbReference type="NCBI Taxonomy" id="7425"/>
    <lineage>
        <taxon>Eukaryota</taxon>
        <taxon>Metazoa</taxon>
        <taxon>Ecdysozoa</taxon>
        <taxon>Arthropoda</taxon>
        <taxon>Hexapoda</taxon>
        <taxon>Insecta</taxon>
        <taxon>Pterygota</taxon>
        <taxon>Neoptera</taxon>
        <taxon>Endopterygota</taxon>
        <taxon>Hymenoptera</taxon>
        <taxon>Apocrita</taxon>
        <taxon>Proctotrupomorpha</taxon>
        <taxon>Chalcidoidea</taxon>
        <taxon>Pteromalidae</taxon>
        <taxon>Pteromalinae</taxon>
        <taxon>Nasonia</taxon>
    </lineage>
</organism>
<evidence type="ECO:0000256" key="1">
    <source>
        <dbReference type="PROSITE-ProRule" id="PRU00803"/>
    </source>
</evidence>